<evidence type="ECO:0000256" key="7">
    <source>
        <dbReference type="ARBA" id="ARBA00022448"/>
    </source>
</evidence>
<comment type="cofactor">
    <cofactor evidence="1">
        <name>heme</name>
        <dbReference type="ChEBI" id="CHEBI:30413"/>
    </cofactor>
</comment>
<dbReference type="GO" id="GO:0016020">
    <property type="term" value="C:membrane"/>
    <property type="evidence" value="ECO:0007669"/>
    <property type="project" value="UniProtKB-SubCell"/>
</dbReference>
<dbReference type="UniPathway" id="UPA00223"/>
<evidence type="ECO:0000256" key="12">
    <source>
        <dbReference type="ARBA" id="ARBA00022982"/>
    </source>
</evidence>
<protein>
    <recommendedName>
        <fullName evidence="6">Succinate dehydrogenase hydrophobic membrane anchor subunit</fullName>
    </recommendedName>
</protein>
<dbReference type="Gene3D" id="1.20.1300.10">
    <property type="entry name" value="Fumarate reductase/succinate dehydrogenase, transmembrane subunit"/>
    <property type="match status" value="1"/>
</dbReference>
<evidence type="ECO:0000256" key="4">
    <source>
        <dbReference type="ARBA" id="ARBA00005163"/>
    </source>
</evidence>
<dbReference type="InterPro" id="IPR034804">
    <property type="entry name" value="SQR/QFR_C/D"/>
</dbReference>
<feature type="transmembrane region" description="Helical" evidence="16">
    <location>
        <begin position="67"/>
        <end position="84"/>
    </location>
</feature>
<evidence type="ECO:0000256" key="14">
    <source>
        <dbReference type="ARBA" id="ARBA00023004"/>
    </source>
</evidence>
<evidence type="ECO:0000256" key="2">
    <source>
        <dbReference type="ARBA" id="ARBA00004050"/>
    </source>
</evidence>
<keyword evidence="15 16" id="KW-0472">Membrane</keyword>
<evidence type="ECO:0000256" key="16">
    <source>
        <dbReference type="SAM" id="Phobius"/>
    </source>
</evidence>
<gene>
    <name evidence="17" type="primary">sdhD</name>
    <name evidence="17" type="ORF">JDN41_15620</name>
</gene>
<dbReference type="InterPro" id="IPR000701">
    <property type="entry name" value="SuccDH_FuR_B_TM-su"/>
</dbReference>
<dbReference type="AlphaFoldDB" id="A0A8I1GDC9"/>
<dbReference type="RefSeq" id="WP_013417791.1">
    <property type="nucleotide sequence ID" value="NZ_JAEMUK010000083.1"/>
</dbReference>
<evidence type="ECO:0000313" key="17">
    <source>
        <dbReference type="EMBL" id="MBJ7544983.1"/>
    </source>
</evidence>
<organism evidence="17 18">
    <name type="scientific">Rhodomicrobium udaipurense</name>
    <dbReference type="NCBI Taxonomy" id="1202716"/>
    <lineage>
        <taxon>Bacteria</taxon>
        <taxon>Pseudomonadati</taxon>
        <taxon>Pseudomonadota</taxon>
        <taxon>Alphaproteobacteria</taxon>
        <taxon>Hyphomicrobiales</taxon>
        <taxon>Hyphomicrobiaceae</taxon>
        <taxon>Rhodomicrobium</taxon>
    </lineage>
</organism>
<sequence length="130" mass="14033">MPSTTYRTELKKVRGLGSAIGGPGTDHFWAQRLTAVSNLFVVAFLVYTGLTLAGAPLGDVKAFFGHPFNAIASILVVISTAIHMRLGMQVPVEEYMPHGLKVPFLFLNTFFVIVIAVVGVLSILKLFLGN</sequence>
<comment type="subunit">
    <text evidence="5">Part of an enzyme complex containing four subunits: a flavoprotein, an iron-sulfur protein, plus two membrane-anchoring proteins, SdhC and SdhD.</text>
</comment>
<dbReference type="EMBL" id="JAEMUK010000083">
    <property type="protein sequence ID" value="MBJ7544983.1"/>
    <property type="molecule type" value="Genomic_DNA"/>
</dbReference>
<keyword evidence="18" id="KW-1185">Reference proteome</keyword>
<dbReference type="Pfam" id="PF01127">
    <property type="entry name" value="Sdh_cyt"/>
    <property type="match status" value="1"/>
</dbReference>
<reference evidence="17 18" key="1">
    <citation type="submission" date="2020-12" db="EMBL/GenBank/DDBJ databases">
        <title>Revised draft genomes of Rhodomicrobium vannielii ATCC 17100 and Rhodomicrobium udaipurense JA643.</title>
        <authorList>
            <person name="Conners E.M."/>
            <person name="Davenport E.J."/>
            <person name="Bose A."/>
        </authorList>
    </citation>
    <scope>NUCLEOTIDE SEQUENCE [LARGE SCALE GENOMIC DNA]</scope>
    <source>
        <strain evidence="17 18">JA643</strain>
    </source>
</reference>
<feature type="transmembrane region" description="Helical" evidence="16">
    <location>
        <begin position="35"/>
        <end position="55"/>
    </location>
</feature>
<evidence type="ECO:0000256" key="10">
    <source>
        <dbReference type="ARBA" id="ARBA00022692"/>
    </source>
</evidence>
<proteinExistence type="predicted"/>
<evidence type="ECO:0000313" key="18">
    <source>
        <dbReference type="Proteomes" id="UP000623250"/>
    </source>
</evidence>
<keyword evidence="10 16" id="KW-0812">Transmembrane</keyword>
<comment type="caution">
    <text evidence="17">The sequence shown here is derived from an EMBL/GenBank/DDBJ whole genome shotgun (WGS) entry which is preliminary data.</text>
</comment>
<evidence type="ECO:0000256" key="13">
    <source>
        <dbReference type="ARBA" id="ARBA00022989"/>
    </source>
</evidence>
<evidence type="ECO:0000256" key="1">
    <source>
        <dbReference type="ARBA" id="ARBA00001971"/>
    </source>
</evidence>
<evidence type="ECO:0000256" key="6">
    <source>
        <dbReference type="ARBA" id="ARBA00019425"/>
    </source>
</evidence>
<name>A0A8I1GDC9_9HYPH</name>
<evidence type="ECO:0000256" key="15">
    <source>
        <dbReference type="ARBA" id="ARBA00023136"/>
    </source>
</evidence>
<dbReference type="GO" id="GO:0046872">
    <property type="term" value="F:metal ion binding"/>
    <property type="evidence" value="ECO:0007669"/>
    <property type="project" value="UniProtKB-KW"/>
</dbReference>
<comment type="pathway">
    <text evidence="4">Carbohydrate metabolism; tricarboxylic acid cycle.</text>
</comment>
<comment type="function">
    <text evidence="2">Membrane-anchoring subunit of succinate dehydrogenase (SDH).</text>
</comment>
<keyword evidence="14" id="KW-0408">Iron</keyword>
<dbReference type="InterPro" id="IPR014312">
    <property type="entry name" value="Succ_DH_anchor"/>
</dbReference>
<keyword evidence="13 16" id="KW-1133">Transmembrane helix</keyword>
<dbReference type="Proteomes" id="UP000623250">
    <property type="component" value="Unassembled WGS sequence"/>
</dbReference>
<evidence type="ECO:0000256" key="11">
    <source>
        <dbReference type="ARBA" id="ARBA00022723"/>
    </source>
</evidence>
<dbReference type="GO" id="GO:0020037">
    <property type="term" value="F:heme binding"/>
    <property type="evidence" value="ECO:0007669"/>
    <property type="project" value="InterPro"/>
</dbReference>
<evidence type="ECO:0000256" key="5">
    <source>
        <dbReference type="ARBA" id="ARBA00011558"/>
    </source>
</evidence>
<evidence type="ECO:0000256" key="8">
    <source>
        <dbReference type="ARBA" id="ARBA00022532"/>
    </source>
</evidence>
<dbReference type="NCBIfam" id="TIGR02968">
    <property type="entry name" value="succ_dehyd_anc"/>
    <property type="match status" value="1"/>
</dbReference>
<evidence type="ECO:0000256" key="3">
    <source>
        <dbReference type="ARBA" id="ARBA00004141"/>
    </source>
</evidence>
<keyword evidence="8" id="KW-0816">Tricarboxylic acid cycle</keyword>
<comment type="subcellular location">
    <subcellularLocation>
        <location evidence="3">Membrane</location>
        <topology evidence="3">Multi-pass membrane protein</topology>
    </subcellularLocation>
</comment>
<accession>A0A8I1GDC9</accession>
<dbReference type="SUPFAM" id="SSF81343">
    <property type="entry name" value="Fumarate reductase respiratory complex transmembrane subunits"/>
    <property type="match status" value="1"/>
</dbReference>
<keyword evidence="12" id="KW-0249">Electron transport</keyword>
<dbReference type="CDD" id="cd03495">
    <property type="entry name" value="SQR_TypeC_SdhD_like"/>
    <property type="match status" value="1"/>
</dbReference>
<evidence type="ECO:0000256" key="9">
    <source>
        <dbReference type="ARBA" id="ARBA00022617"/>
    </source>
</evidence>
<feature type="transmembrane region" description="Helical" evidence="16">
    <location>
        <begin position="104"/>
        <end position="128"/>
    </location>
</feature>
<keyword evidence="11" id="KW-0479">Metal-binding</keyword>
<dbReference type="GO" id="GO:0006099">
    <property type="term" value="P:tricarboxylic acid cycle"/>
    <property type="evidence" value="ECO:0007669"/>
    <property type="project" value="UniProtKB-UniPathway"/>
</dbReference>
<keyword evidence="7" id="KW-0813">Transport</keyword>
<keyword evidence="9" id="KW-0349">Heme</keyword>